<dbReference type="Gene3D" id="3.10.450.50">
    <property type="match status" value="1"/>
</dbReference>
<dbReference type="AlphaFoldDB" id="A0A3N0V809"/>
<sequence>MPTQKSGGVTDTERMLADYCERSFLKLWSYPNPYKDDGHELCDLLAVFGNHVFILFDRHKRLAAQDGKDPQLLWERWRREVVDKQIATAHGAERYIRSGRAIFVDGKRTSPFPVQFDPATMIVHKIVVAHGAAEACQSASDQNIFGSLAITYEDDPEPSDNAFHVRLDRQKPVHVFDSHNLPIIFGELDTVADLSSYLDAKLEAIKKYQALVYCGEEDLLAHYLLNFDAKTNRHIIGTSGGDFDSVMIGEGEWRDFASSETYRRTKLANNASYLWDELIQRTCQNSIDGTLEGNADLLGQRNAIVEMAKEPRYMRRALAEDIVRSMRNFPEHQEGLVRNLSLMPASNKGQAYLFLQIKVPEDIRAEPQYRQGRQHMLEVACAGAKLKFYDLKQVVGIAIDAPKYTQQNSEDFLLMDFATWTDETRQQYEPLVAEFGFFRSTSLQESRRTVSEFVNAPKKSPVGAGRKQGRNEPCACGSGIKYKRCCMP</sequence>
<accession>A0A3N0V809</accession>
<comment type="caution">
    <text evidence="1">The sequence shown here is derived from an EMBL/GenBank/DDBJ whole genome shotgun (WGS) entry which is preliminary data.</text>
</comment>
<dbReference type="Pfam" id="PF02810">
    <property type="entry name" value="SEC-C"/>
    <property type="match status" value="1"/>
</dbReference>
<gene>
    <name evidence="1" type="ORF">ED208_13080</name>
</gene>
<organism evidence="1 2">
    <name type="scientific">Stagnimonas aquatica</name>
    <dbReference type="NCBI Taxonomy" id="2689987"/>
    <lineage>
        <taxon>Bacteria</taxon>
        <taxon>Pseudomonadati</taxon>
        <taxon>Pseudomonadota</taxon>
        <taxon>Gammaproteobacteria</taxon>
        <taxon>Nevskiales</taxon>
        <taxon>Nevskiaceae</taxon>
        <taxon>Stagnimonas</taxon>
    </lineage>
</organism>
<evidence type="ECO:0000313" key="2">
    <source>
        <dbReference type="Proteomes" id="UP000282106"/>
    </source>
</evidence>
<proteinExistence type="predicted"/>
<evidence type="ECO:0008006" key="3">
    <source>
        <dbReference type="Google" id="ProtNLM"/>
    </source>
</evidence>
<dbReference type="InterPro" id="IPR004027">
    <property type="entry name" value="SEC_C_motif"/>
</dbReference>
<dbReference type="InParanoid" id="A0A3N0V809"/>
<name>A0A3N0V809_9GAMM</name>
<dbReference type="Proteomes" id="UP000282106">
    <property type="component" value="Unassembled WGS sequence"/>
</dbReference>
<dbReference type="EMBL" id="RJVO01000006">
    <property type="protein sequence ID" value="ROH88742.1"/>
    <property type="molecule type" value="Genomic_DNA"/>
</dbReference>
<keyword evidence="2" id="KW-1185">Reference proteome</keyword>
<protein>
    <recommendedName>
        <fullName evidence="3">Preprotein translocase subunit SecA</fullName>
    </recommendedName>
</protein>
<dbReference type="SUPFAM" id="SSF103642">
    <property type="entry name" value="Sec-C motif"/>
    <property type="match status" value="1"/>
</dbReference>
<reference evidence="1 2" key="1">
    <citation type="submission" date="2018-10" db="EMBL/GenBank/DDBJ databases">
        <authorList>
            <person name="Chen W.-M."/>
        </authorList>
    </citation>
    <scope>NUCLEOTIDE SEQUENCE [LARGE SCALE GENOMIC DNA]</scope>
    <source>
        <strain evidence="1 2">THS-13</strain>
    </source>
</reference>
<evidence type="ECO:0000313" key="1">
    <source>
        <dbReference type="EMBL" id="ROH88742.1"/>
    </source>
</evidence>